<evidence type="ECO:0000313" key="3">
    <source>
        <dbReference type="Proteomes" id="UP001327560"/>
    </source>
</evidence>
<evidence type="ECO:0000313" key="2">
    <source>
        <dbReference type="EMBL" id="WOL18648.1"/>
    </source>
</evidence>
<dbReference type="Pfam" id="PF05097">
    <property type="entry name" value="DUF688"/>
    <property type="match status" value="1"/>
</dbReference>
<dbReference type="PANTHER" id="PTHR35829">
    <property type="entry name" value="OS05G0470900 PROTEIN"/>
    <property type="match status" value="1"/>
</dbReference>
<accession>A0AAQ3L0S8</accession>
<proteinExistence type="predicted"/>
<gene>
    <name evidence="2" type="ORF">Cni_G27445</name>
</gene>
<dbReference type="EMBL" id="CP136898">
    <property type="protein sequence ID" value="WOL18648.1"/>
    <property type="molecule type" value="Genomic_DNA"/>
</dbReference>
<organism evidence="2 3">
    <name type="scientific">Canna indica</name>
    <name type="common">Indian-shot</name>
    <dbReference type="NCBI Taxonomy" id="4628"/>
    <lineage>
        <taxon>Eukaryota</taxon>
        <taxon>Viridiplantae</taxon>
        <taxon>Streptophyta</taxon>
        <taxon>Embryophyta</taxon>
        <taxon>Tracheophyta</taxon>
        <taxon>Spermatophyta</taxon>
        <taxon>Magnoliopsida</taxon>
        <taxon>Liliopsida</taxon>
        <taxon>Zingiberales</taxon>
        <taxon>Cannaceae</taxon>
        <taxon>Canna</taxon>
    </lineage>
</organism>
<dbReference type="InterPro" id="IPR007789">
    <property type="entry name" value="DUF688"/>
</dbReference>
<feature type="compositionally biased region" description="Polar residues" evidence="1">
    <location>
        <begin position="276"/>
        <end position="301"/>
    </location>
</feature>
<dbReference type="Proteomes" id="UP001327560">
    <property type="component" value="Chromosome 9"/>
</dbReference>
<reference evidence="2 3" key="1">
    <citation type="submission" date="2023-10" db="EMBL/GenBank/DDBJ databases">
        <title>Chromosome-scale genome assembly provides insights into flower coloration mechanisms of Canna indica.</title>
        <authorList>
            <person name="Li C."/>
        </authorList>
    </citation>
    <scope>NUCLEOTIDE SEQUENCE [LARGE SCALE GENOMIC DNA]</scope>
    <source>
        <tissue evidence="2">Flower</tissue>
    </source>
</reference>
<evidence type="ECO:0000256" key="1">
    <source>
        <dbReference type="SAM" id="MobiDB-lite"/>
    </source>
</evidence>
<dbReference type="PANTHER" id="PTHR35829:SF3">
    <property type="entry name" value="OS05G0470900 PROTEIN"/>
    <property type="match status" value="1"/>
</dbReference>
<feature type="region of interest" description="Disordered" evidence="1">
    <location>
        <begin position="353"/>
        <end position="386"/>
    </location>
</feature>
<name>A0AAQ3L0S8_9LILI</name>
<sequence length="487" mass="53598">MDARAAATSNKERLLNQLVLYAPLISTRRSSSSVSTNSVGGSNSARRPSAPSSSATQRVPFSWESSPGVPKFSRQGRLPPDVFDDEQPLPLPPKLLHNSGEDDSTFTNVNVQVNLKDELDAYKSSAGSDDNDDDDDDIFSDALEKISLSEKFDLACRLSSFNDMALHENDRNVPRSPSFIMNRFLPAANALANSSFRNDGVHLNRRAPSSSSSSYDLQKEVIKARIKHRASVKARLQVPFDPYVETRTELPSMACGLMLFFPWSFKPTVCGFKSPARSQGTPRPGLSSLTPKNTVKGCNNGLSSDRFKPTVVCGFKSPARSRTPRPDLTSSSPKRTLKGCGDEWSTDSFEATSCGFKSPARRRTSKPPDLASSSSPKRCSDGWSSDVEDNGGGGAYVEKLSVKVNHSNGWGLSFIDTSRLRSKARDVEKWKSKARRLGIGIRERNQKERHEQAVVPESRRAAWRLPQLTSPSESWLSHALSSINRKL</sequence>
<keyword evidence="3" id="KW-1185">Reference proteome</keyword>
<feature type="region of interest" description="Disordered" evidence="1">
    <location>
        <begin position="315"/>
        <end position="340"/>
    </location>
</feature>
<feature type="region of interest" description="Disordered" evidence="1">
    <location>
        <begin position="274"/>
        <end position="301"/>
    </location>
</feature>
<dbReference type="AlphaFoldDB" id="A0AAQ3L0S8"/>
<protein>
    <submittedName>
        <fullName evidence="2">Uncharacterized protein</fullName>
    </submittedName>
</protein>
<feature type="region of interest" description="Disordered" evidence="1">
    <location>
        <begin position="30"/>
        <end position="105"/>
    </location>
</feature>
<feature type="compositionally biased region" description="Low complexity" evidence="1">
    <location>
        <begin position="30"/>
        <end position="55"/>
    </location>
</feature>
<feature type="compositionally biased region" description="Polar residues" evidence="1">
    <location>
        <begin position="56"/>
        <end position="65"/>
    </location>
</feature>